<proteinExistence type="predicted"/>
<evidence type="ECO:0008006" key="2">
    <source>
        <dbReference type="Google" id="ProtNLM"/>
    </source>
</evidence>
<gene>
    <name evidence="1" type="ORF">METZ01_LOCUS99154</name>
</gene>
<evidence type="ECO:0000313" key="1">
    <source>
        <dbReference type="EMBL" id="SVA46300.1"/>
    </source>
</evidence>
<accession>A0A381W199</accession>
<protein>
    <recommendedName>
        <fullName evidence="2">DUF3108 domain-containing protein</fullName>
    </recommendedName>
</protein>
<name>A0A381W199_9ZZZZ</name>
<dbReference type="AlphaFoldDB" id="A0A381W199"/>
<reference evidence="1" key="1">
    <citation type="submission" date="2018-05" db="EMBL/GenBank/DDBJ databases">
        <authorList>
            <person name="Lanie J.A."/>
            <person name="Ng W.-L."/>
            <person name="Kazmierczak K.M."/>
            <person name="Andrzejewski T.M."/>
            <person name="Davidsen T.M."/>
            <person name="Wayne K.J."/>
            <person name="Tettelin H."/>
            <person name="Glass J.I."/>
            <person name="Rusch D."/>
            <person name="Podicherti R."/>
            <person name="Tsui H.-C.T."/>
            <person name="Winkler M.E."/>
        </authorList>
    </citation>
    <scope>NUCLEOTIDE SEQUENCE</scope>
</reference>
<organism evidence="1">
    <name type="scientific">marine metagenome</name>
    <dbReference type="NCBI Taxonomy" id="408172"/>
    <lineage>
        <taxon>unclassified sequences</taxon>
        <taxon>metagenomes</taxon>
        <taxon>ecological metagenomes</taxon>
    </lineage>
</organism>
<sequence length="233" mass="27146">MYAKPMLIFLLFNSIFIYGQEYKITLWSFPIVAVEMNIEASGKIAYNTESIGIMDYIWPHDNSYTTHYDTTNFGLRHFSKKIKQGSFKQKLSCDFNHDDSTLIYDGNTVHVPDSIQTIFTLLARITVDSLEYIDTKWFPMDHEGCSYLGRFLWSDTVTVRAMDKYILCDHFRLDLIPNEDNECLLEKSDYFMKNIVAENTVRQLWVEKNNNKRIIKASAKVSGLTLEAIIQDE</sequence>
<dbReference type="EMBL" id="UINC01010408">
    <property type="protein sequence ID" value="SVA46300.1"/>
    <property type="molecule type" value="Genomic_DNA"/>
</dbReference>